<keyword evidence="1" id="KW-1133">Transmembrane helix</keyword>
<dbReference type="InterPro" id="IPR025110">
    <property type="entry name" value="AMP-bd_C"/>
</dbReference>
<dbReference type="InterPro" id="IPR045851">
    <property type="entry name" value="AMP-bd_C_sf"/>
</dbReference>
<evidence type="ECO:0000256" key="1">
    <source>
        <dbReference type="SAM" id="Phobius"/>
    </source>
</evidence>
<dbReference type="GO" id="GO:0031177">
    <property type="term" value="F:phosphopantetheine binding"/>
    <property type="evidence" value="ECO:0007669"/>
    <property type="project" value="TreeGrafter"/>
</dbReference>
<comment type="caution">
    <text evidence="3">The sequence shown here is derived from an EMBL/GenBank/DDBJ whole genome shotgun (WGS) entry which is preliminary data.</text>
</comment>
<gene>
    <name evidence="3" type="ORF">TSG867_LOCUS27915</name>
</gene>
<evidence type="ECO:0000259" key="2">
    <source>
        <dbReference type="PROSITE" id="PS50075"/>
    </source>
</evidence>
<dbReference type="AlphaFoldDB" id="A0A821C0P0"/>
<dbReference type="PROSITE" id="PS00455">
    <property type="entry name" value="AMP_BINDING"/>
    <property type="match status" value="1"/>
</dbReference>
<dbReference type="Gene3D" id="3.30.300.30">
    <property type="match status" value="1"/>
</dbReference>
<keyword evidence="1" id="KW-0812">Transmembrane</keyword>
<dbReference type="Proteomes" id="UP000663862">
    <property type="component" value="Unassembled WGS sequence"/>
</dbReference>
<feature type="transmembrane region" description="Helical" evidence="1">
    <location>
        <begin position="39"/>
        <end position="60"/>
    </location>
</feature>
<keyword evidence="1" id="KW-0472">Membrane</keyword>
<dbReference type="Gene3D" id="1.10.1200.10">
    <property type="entry name" value="ACP-like"/>
    <property type="match status" value="1"/>
</dbReference>
<dbReference type="InterPro" id="IPR036736">
    <property type="entry name" value="ACP-like_sf"/>
</dbReference>
<dbReference type="PROSITE" id="PS50075">
    <property type="entry name" value="CARRIER"/>
    <property type="match status" value="1"/>
</dbReference>
<dbReference type="Pfam" id="PF13193">
    <property type="entry name" value="AMP-binding_C"/>
    <property type="match status" value="1"/>
</dbReference>
<proteinExistence type="predicted"/>
<dbReference type="InterPro" id="IPR000873">
    <property type="entry name" value="AMP-dep_synth/lig_dom"/>
</dbReference>
<protein>
    <recommendedName>
        <fullName evidence="2">Carrier domain-containing protein</fullName>
    </recommendedName>
</protein>
<evidence type="ECO:0000313" key="4">
    <source>
        <dbReference type="Proteomes" id="UP000663862"/>
    </source>
</evidence>
<organism evidence="3 4">
    <name type="scientific">Rotaria socialis</name>
    <dbReference type="NCBI Taxonomy" id="392032"/>
    <lineage>
        <taxon>Eukaryota</taxon>
        <taxon>Metazoa</taxon>
        <taxon>Spiralia</taxon>
        <taxon>Gnathifera</taxon>
        <taxon>Rotifera</taxon>
        <taxon>Eurotatoria</taxon>
        <taxon>Bdelloidea</taxon>
        <taxon>Philodinida</taxon>
        <taxon>Philodinidae</taxon>
        <taxon>Rotaria</taxon>
    </lineage>
</organism>
<dbReference type="Gene3D" id="3.40.50.12780">
    <property type="entry name" value="N-terminal domain of ligase-like"/>
    <property type="match status" value="1"/>
</dbReference>
<dbReference type="GO" id="GO:0043041">
    <property type="term" value="P:amino acid activation for nonribosomal peptide biosynthetic process"/>
    <property type="evidence" value="ECO:0007669"/>
    <property type="project" value="TreeGrafter"/>
</dbReference>
<evidence type="ECO:0000313" key="3">
    <source>
        <dbReference type="EMBL" id="CAF4602539.1"/>
    </source>
</evidence>
<dbReference type="SUPFAM" id="SSF56801">
    <property type="entry name" value="Acetyl-CoA synthetase-like"/>
    <property type="match status" value="1"/>
</dbReference>
<dbReference type="GO" id="GO:0005737">
    <property type="term" value="C:cytoplasm"/>
    <property type="evidence" value="ECO:0007669"/>
    <property type="project" value="TreeGrafter"/>
</dbReference>
<feature type="domain" description="Carrier" evidence="2">
    <location>
        <begin position="500"/>
        <end position="549"/>
    </location>
</feature>
<reference evidence="3" key="1">
    <citation type="submission" date="2021-02" db="EMBL/GenBank/DDBJ databases">
        <authorList>
            <person name="Nowell W R."/>
        </authorList>
    </citation>
    <scope>NUCLEOTIDE SEQUENCE</scope>
</reference>
<dbReference type="GO" id="GO:0044550">
    <property type="term" value="P:secondary metabolite biosynthetic process"/>
    <property type="evidence" value="ECO:0007669"/>
    <property type="project" value="TreeGrafter"/>
</dbReference>
<sequence length="549" mass="61386">MAMIEVEHEAWYLMMSALVKVILVLLIQLHPLSIKTLSMLFTASNNVTMISLALTCYYAFLFKLTNSEDDLCVASVIANRTEQEMKDMIDSFLISDEDENNDDDLKHILVTPNKIVYIIFTSGTTGTPKAAVISHSSLIYYLRSFVEVDSLRTSDKGVQLSSCTWDVHIHEILGTLFVGGLIVLLRPEQDNRNMDYLARVIESHQVTCFCIVSTLQILLFDILEVQQAFHRLNTLRLLWSVGEPIPSYLIARILPLLPASCKYVNLGGPTEGNVAQTFHTGTENDAHSLSGSVPLGRSMSYFKLHILDKFHQSVPVVYAGELYISGAIMSGYLNRSDHNAKALIQLTGESGKSYKTGDLARFLPLSGEVQLLVREDSQTKFNGQRVELEEIEAVMYRSSAAICNCAVIKMTENGRDHLVACIQPSTTDTAVLFDAKQVRAFCEKNLSQWMIPSHVIVVHQLPINSNGKLDRAPLPKPALSSLPECFDRGDECREGEPPMTIEQNRVHDIWCHVLKIDDKKTIPINSSFFSMGSNSLAMIHLYSECQKSF</sequence>
<dbReference type="PANTHER" id="PTHR45527:SF1">
    <property type="entry name" value="FATTY ACID SYNTHASE"/>
    <property type="match status" value="1"/>
</dbReference>
<feature type="transmembrane region" description="Helical" evidence="1">
    <location>
        <begin position="12"/>
        <end position="32"/>
    </location>
</feature>
<dbReference type="Pfam" id="PF00501">
    <property type="entry name" value="AMP-binding"/>
    <property type="match status" value="1"/>
</dbReference>
<dbReference type="PANTHER" id="PTHR45527">
    <property type="entry name" value="NONRIBOSOMAL PEPTIDE SYNTHETASE"/>
    <property type="match status" value="1"/>
</dbReference>
<dbReference type="EMBL" id="CAJOBQ010003330">
    <property type="protein sequence ID" value="CAF4602539.1"/>
    <property type="molecule type" value="Genomic_DNA"/>
</dbReference>
<name>A0A821C0P0_9BILA</name>
<dbReference type="InterPro" id="IPR009081">
    <property type="entry name" value="PP-bd_ACP"/>
</dbReference>
<dbReference type="InterPro" id="IPR020845">
    <property type="entry name" value="AMP-binding_CS"/>
</dbReference>
<accession>A0A821C0P0</accession>
<dbReference type="InterPro" id="IPR042099">
    <property type="entry name" value="ANL_N_sf"/>
</dbReference>